<reference evidence="2" key="1">
    <citation type="submission" date="2021-01" db="EMBL/GenBank/DDBJ databases">
        <title>Modified the classification status of verrucomicrobia.</title>
        <authorList>
            <person name="Feng X."/>
        </authorList>
    </citation>
    <scope>NUCLEOTIDE SEQUENCE</scope>
    <source>
        <strain evidence="2">KCTC 22201</strain>
    </source>
</reference>
<keyword evidence="1" id="KW-0732">Signal</keyword>
<dbReference type="Proteomes" id="UP000658278">
    <property type="component" value="Unassembled WGS sequence"/>
</dbReference>
<feature type="signal peptide" evidence="1">
    <location>
        <begin position="1"/>
        <end position="25"/>
    </location>
</feature>
<keyword evidence="3" id="KW-1185">Reference proteome</keyword>
<comment type="caution">
    <text evidence="2">The sequence shown here is derived from an EMBL/GenBank/DDBJ whole genome shotgun (WGS) entry which is preliminary data.</text>
</comment>
<evidence type="ECO:0000313" key="2">
    <source>
        <dbReference type="EMBL" id="MBK1826417.1"/>
    </source>
</evidence>
<evidence type="ECO:0000256" key="1">
    <source>
        <dbReference type="SAM" id="SignalP"/>
    </source>
</evidence>
<organism evidence="2 3">
    <name type="scientific">Haloferula rosea</name>
    <dbReference type="NCBI Taxonomy" id="490093"/>
    <lineage>
        <taxon>Bacteria</taxon>
        <taxon>Pseudomonadati</taxon>
        <taxon>Verrucomicrobiota</taxon>
        <taxon>Verrucomicrobiia</taxon>
        <taxon>Verrucomicrobiales</taxon>
        <taxon>Verrucomicrobiaceae</taxon>
        <taxon>Haloferula</taxon>
    </lineage>
</organism>
<dbReference type="AlphaFoldDB" id="A0A934R8T8"/>
<protein>
    <submittedName>
        <fullName evidence="2">Uncharacterized protein</fullName>
    </submittedName>
</protein>
<dbReference type="RefSeq" id="WP_200277342.1">
    <property type="nucleotide sequence ID" value="NZ_JAENII010000003.1"/>
</dbReference>
<evidence type="ECO:0000313" key="3">
    <source>
        <dbReference type="Proteomes" id="UP000658278"/>
    </source>
</evidence>
<dbReference type="EMBL" id="JAENII010000003">
    <property type="protein sequence ID" value="MBK1826417.1"/>
    <property type="molecule type" value="Genomic_DNA"/>
</dbReference>
<name>A0A934R8T8_9BACT</name>
<feature type="chain" id="PRO_5038140648" evidence="1">
    <location>
        <begin position="26"/>
        <end position="181"/>
    </location>
</feature>
<accession>A0A934R8T8</accession>
<proteinExistence type="predicted"/>
<sequence length="181" mass="20363">MKRFLVALPALVIALSIPSITPISAQNANNNEEEETRAKESEGPRRFWQASIPGGHYMVALDRISNISMHEYVLDGNLVVNEVTIDTVGRAIARFYYIEPLSDSMGRSEITRTVDKGRELIERAGQRVGTDAHNMAQKNYPTTTHAGMVEYRILDLRDLDALYDSLRKAWESGKGRKLTIK</sequence>
<gene>
    <name evidence="2" type="ORF">JIN81_05270</name>
</gene>